<proteinExistence type="predicted"/>
<feature type="compositionally biased region" description="Basic residues" evidence="1">
    <location>
        <begin position="14"/>
        <end position="26"/>
    </location>
</feature>
<sequence length="632" mass="72654">MWCLSNPLKVGKRWKRPTNRNKGLRHTRPDTESERKLEQFSYSSIPVHAKNYSSKTSVVEPSSTTPKTIRLLQILPDRVNGLLTCCIRRVDLDTASTPRYDALSYTWKQDESNGGNSNETNKYIVCNNARLSVEINLFNCLKQLEKNGQHYDRDLWVDAICINQGDEAERNQQVSIMADIYKLAECVIVWLGTAEESTPKALELIECLSQLGPDDMLTIDPQAIDDIHNKELLGRSNSREHWEALRWLFGRRWFTRAWVVQELVLARQITILCGDCAFDWDKMVRTSEFMAKRTSANTFKKHPLGHIDGRSLSHKNPAKLDAIKRDIRANANNTFLYTLVRCRTYDAEEKHDKVYSFLGLLNSQAPCHLGLYPDYQKSVAKLYTDVAKYILRTSEDLHVLAHAEGDHFRETEGLPTWVPDWSVRKDLGLRVTGYTRYNAAGTLPCFYEIKDGDKLGLRGFKLETITRIGKTKEEVNNTKDCKDWLDLRDELQREYPSTNIKDAFWRTLLIDTDTSREVPIKQPWENAFDIWMEVCDFEPSKTDKQKAVQYETSFTHSLHLRLFRTAQGHLGCGTSSCKEGDLIWIVQGSRVPLILRPAPHTATYELVGGTYLHGFMQGEALNGREFEKFTLV</sequence>
<dbReference type="InterPro" id="IPR010730">
    <property type="entry name" value="HET"/>
</dbReference>
<dbReference type="PANTHER" id="PTHR24148">
    <property type="entry name" value="ANKYRIN REPEAT DOMAIN-CONTAINING PROTEIN 39 HOMOLOG-RELATED"/>
    <property type="match status" value="1"/>
</dbReference>
<gene>
    <name evidence="3" type="ORF">Daesc_007803</name>
</gene>
<name>A0AAX6MGH7_9PEZI</name>
<evidence type="ECO:0000259" key="2">
    <source>
        <dbReference type="Pfam" id="PF06985"/>
    </source>
</evidence>
<accession>A0AAX6MGH7</accession>
<protein>
    <recommendedName>
        <fullName evidence="2">Heterokaryon incompatibility domain-containing protein</fullName>
    </recommendedName>
</protein>
<dbReference type="PANTHER" id="PTHR24148:SF73">
    <property type="entry name" value="HET DOMAIN PROTEIN (AFU_ORTHOLOGUE AFUA_8G01020)"/>
    <property type="match status" value="1"/>
</dbReference>
<dbReference type="InterPro" id="IPR052895">
    <property type="entry name" value="HetReg/Transcr_Mod"/>
</dbReference>
<dbReference type="Pfam" id="PF06985">
    <property type="entry name" value="HET"/>
    <property type="match status" value="1"/>
</dbReference>
<evidence type="ECO:0000313" key="4">
    <source>
        <dbReference type="Proteomes" id="UP001369815"/>
    </source>
</evidence>
<dbReference type="EMBL" id="JBANMG010000007">
    <property type="protein sequence ID" value="KAK6951272.1"/>
    <property type="molecule type" value="Genomic_DNA"/>
</dbReference>
<keyword evidence="4" id="KW-1185">Reference proteome</keyword>
<feature type="region of interest" description="Disordered" evidence="1">
    <location>
        <begin position="14"/>
        <end position="36"/>
    </location>
</feature>
<feature type="compositionally biased region" description="Basic and acidic residues" evidence="1">
    <location>
        <begin position="27"/>
        <end position="36"/>
    </location>
</feature>
<dbReference type="AlphaFoldDB" id="A0AAX6MGH7"/>
<feature type="domain" description="Heterokaryon incompatibility" evidence="2">
    <location>
        <begin position="100"/>
        <end position="262"/>
    </location>
</feature>
<evidence type="ECO:0000313" key="3">
    <source>
        <dbReference type="EMBL" id="KAK6951272.1"/>
    </source>
</evidence>
<comment type="caution">
    <text evidence="3">The sequence shown here is derived from an EMBL/GenBank/DDBJ whole genome shotgun (WGS) entry which is preliminary data.</text>
</comment>
<organism evidence="3 4">
    <name type="scientific">Daldinia eschscholtzii</name>
    <dbReference type="NCBI Taxonomy" id="292717"/>
    <lineage>
        <taxon>Eukaryota</taxon>
        <taxon>Fungi</taxon>
        <taxon>Dikarya</taxon>
        <taxon>Ascomycota</taxon>
        <taxon>Pezizomycotina</taxon>
        <taxon>Sordariomycetes</taxon>
        <taxon>Xylariomycetidae</taxon>
        <taxon>Xylariales</taxon>
        <taxon>Hypoxylaceae</taxon>
        <taxon>Daldinia</taxon>
    </lineage>
</organism>
<reference evidence="3 4" key="1">
    <citation type="journal article" date="2024" name="Front Chem Biol">
        <title>Unveiling the potential of Daldinia eschscholtzii MFLUCC 19-0629 through bioactivity and bioinformatics studies for enhanced sustainable agriculture production.</title>
        <authorList>
            <person name="Brooks S."/>
            <person name="Weaver J.A."/>
            <person name="Klomchit A."/>
            <person name="Alharthi S.A."/>
            <person name="Onlamun T."/>
            <person name="Nurani R."/>
            <person name="Vong T.K."/>
            <person name="Alberti F."/>
            <person name="Greco C."/>
        </authorList>
    </citation>
    <scope>NUCLEOTIDE SEQUENCE [LARGE SCALE GENOMIC DNA]</scope>
    <source>
        <strain evidence="3">MFLUCC 19-0629</strain>
    </source>
</reference>
<evidence type="ECO:0000256" key="1">
    <source>
        <dbReference type="SAM" id="MobiDB-lite"/>
    </source>
</evidence>
<dbReference type="Pfam" id="PF26639">
    <property type="entry name" value="Het-6_barrel"/>
    <property type="match status" value="1"/>
</dbReference>
<dbReference type="Proteomes" id="UP001369815">
    <property type="component" value="Unassembled WGS sequence"/>
</dbReference>